<dbReference type="InterPro" id="IPR009057">
    <property type="entry name" value="Homeodomain-like_sf"/>
</dbReference>
<dbReference type="InterPro" id="IPR011006">
    <property type="entry name" value="CheY-like_superfamily"/>
</dbReference>
<keyword evidence="9" id="KW-0805">Transcription regulation</keyword>
<feature type="coiled-coil region" evidence="13">
    <location>
        <begin position="187"/>
        <end position="214"/>
    </location>
</feature>
<dbReference type="KEGG" id="als:DJ013_08925"/>
<dbReference type="SMART" id="SM00388">
    <property type="entry name" value="HisKA"/>
    <property type="match status" value="1"/>
</dbReference>
<comment type="catalytic activity">
    <reaction evidence="1">
        <text>ATP + protein L-histidine = ADP + protein N-phospho-L-histidine.</text>
        <dbReference type="EC" id="2.7.13.3"/>
    </reaction>
</comment>
<evidence type="ECO:0000256" key="1">
    <source>
        <dbReference type="ARBA" id="ARBA00000085"/>
    </source>
</evidence>
<dbReference type="SMART" id="SM00448">
    <property type="entry name" value="REC"/>
    <property type="match status" value="1"/>
</dbReference>
<dbReference type="InterPro" id="IPR004358">
    <property type="entry name" value="Sig_transdc_His_kin-like_C"/>
</dbReference>
<evidence type="ECO:0000256" key="3">
    <source>
        <dbReference type="ARBA" id="ARBA00022553"/>
    </source>
</evidence>
<evidence type="ECO:0000256" key="13">
    <source>
        <dbReference type="SAM" id="Coils"/>
    </source>
</evidence>
<dbReference type="SUPFAM" id="SSF52172">
    <property type="entry name" value="CheY-like"/>
    <property type="match status" value="1"/>
</dbReference>
<keyword evidence="4" id="KW-0808">Transferase</keyword>
<evidence type="ECO:0000256" key="11">
    <source>
        <dbReference type="ARBA" id="ARBA00023163"/>
    </source>
</evidence>
<feature type="domain" description="Response regulatory" evidence="16">
    <location>
        <begin position="662"/>
        <end position="777"/>
    </location>
</feature>
<dbReference type="Pfam" id="PF02518">
    <property type="entry name" value="HATPase_c"/>
    <property type="match status" value="1"/>
</dbReference>
<dbReference type="GO" id="GO:0000155">
    <property type="term" value="F:phosphorelay sensor kinase activity"/>
    <property type="evidence" value="ECO:0007669"/>
    <property type="project" value="InterPro"/>
</dbReference>
<dbReference type="Gene3D" id="3.30.565.10">
    <property type="entry name" value="Histidine kinase-like ATPase, C-terminal domain"/>
    <property type="match status" value="1"/>
</dbReference>
<keyword evidence="13" id="KW-0175">Coiled coil</keyword>
<evidence type="ECO:0000313" key="17">
    <source>
        <dbReference type="EMBL" id="AWV98285.1"/>
    </source>
</evidence>
<dbReference type="InterPro" id="IPR005467">
    <property type="entry name" value="His_kinase_dom"/>
</dbReference>
<evidence type="ECO:0000256" key="4">
    <source>
        <dbReference type="ARBA" id="ARBA00022679"/>
    </source>
</evidence>
<keyword evidence="10" id="KW-0238">DNA-binding</keyword>
<dbReference type="PROSITE" id="PS00041">
    <property type="entry name" value="HTH_ARAC_FAMILY_1"/>
    <property type="match status" value="1"/>
</dbReference>
<dbReference type="Pfam" id="PF00512">
    <property type="entry name" value="HisKA"/>
    <property type="match status" value="1"/>
</dbReference>
<dbReference type="PROSITE" id="PS50109">
    <property type="entry name" value="HIS_KIN"/>
    <property type="match status" value="1"/>
</dbReference>
<dbReference type="SMART" id="SM00387">
    <property type="entry name" value="HATPase_c"/>
    <property type="match status" value="1"/>
</dbReference>
<dbReference type="RefSeq" id="WP_111371442.1">
    <property type="nucleotide sequence ID" value="NZ_CP029480.1"/>
</dbReference>
<feature type="domain" description="HTH araC/xylS-type" evidence="14">
    <location>
        <begin position="809"/>
        <end position="907"/>
    </location>
</feature>
<dbReference type="OrthoDB" id="9797097at2"/>
<keyword evidence="7" id="KW-0067">ATP-binding</keyword>
<dbReference type="CDD" id="cd00082">
    <property type="entry name" value="HisKA"/>
    <property type="match status" value="1"/>
</dbReference>
<evidence type="ECO:0000256" key="5">
    <source>
        <dbReference type="ARBA" id="ARBA00022741"/>
    </source>
</evidence>
<dbReference type="InterPro" id="IPR001789">
    <property type="entry name" value="Sig_transdc_resp-reg_receiver"/>
</dbReference>
<dbReference type="GO" id="GO:0005524">
    <property type="term" value="F:ATP binding"/>
    <property type="evidence" value="ECO:0007669"/>
    <property type="project" value="UniProtKB-KW"/>
</dbReference>
<dbReference type="CDD" id="cd16922">
    <property type="entry name" value="HATPase_EvgS-ArcB-TorS-like"/>
    <property type="match status" value="1"/>
</dbReference>
<name>A0A2Z4GB39_9BACT</name>
<dbReference type="Proteomes" id="UP000249873">
    <property type="component" value="Chromosome"/>
</dbReference>
<evidence type="ECO:0000259" key="16">
    <source>
        <dbReference type="PROSITE" id="PS50110"/>
    </source>
</evidence>
<evidence type="ECO:0000256" key="6">
    <source>
        <dbReference type="ARBA" id="ARBA00022777"/>
    </source>
</evidence>
<dbReference type="PANTHER" id="PTHR43547">
    <property type="entry name" value="TWO-COMPONENT HISTIDINE KINASE"/>
    <property type="match status" value="1"/>
</dbReference>
<evidence type="ECO:0000256" key="2">
    <source>
        <dbReference type="ARBA" id="ARBA00012438"/>
    </source>
</evidence>
<evidence type="ECO:0000256" key="12">
    <source>
        <dbReference type="PROSITE-ProRule" id="PRU00169"/>
    </source>
</evidence>
<sequence>MAKKKIINELNHELSLLKKTLALEKSIEKIHSLILAIKQSSDFEKILLAIFHDLQKLGLNITGAHFYTFDDPKSKDLSFWEVKQNDTSPSIQEVYLPFQNNIWFNTIHAQLINKETTWQASFSLKDKETHLVKHLKKAAQKGETFDNLWLFMRFSSKTGLMVFKNSKEEFKTDIIQRFAQVFDEAYLRFLELKNAELLIKNAEIEASLENVRVKGMAMKDTTELQDLVNEVSLHLKRHQIDINGGVFICINQEVDKNVPLWGSGGAAEYVQKAVVPYIDNPIFLNLRNAIVKRTAFIDEVISNKDKIDFFKHLFEHQPWDKTPIEAQKRMLALPGPYARVATISKNTSIFMLNNVGKPFSNFDKQTLIRSGKVFEQLYTRFLDLQKAEEQTSKLKELEAVKTRFYTNITHEFRTPLTVISGMANQITTNPKRWLSEGMEMINRNSDSLLALVNQMLDLSKLESGNMSFHNQQSDILPYLKYLTESLHSLAEVKKVHVAFRASEEQIIMDFDQEKIQQIMLNLLTNAIKFTPSGGAVHVDIKVNHKTKAKQKSFLHISVKDSGIGISKEHIPHIFNRFYQVDDTSTRRIGGSGIGLALVNELVQLIDGNIHVKSKLNKGTKISLDLPITNQAPLEDLSEIEAISKPIKQSARSTAKTDKGLPQILLIEDSPDMVTYIVSCLEKDFEIRLAKNGQEGVSMAMEFIPDLIISDVMMPFKDGYEVCHDLKNEIKTSHIPIILLTAKADLESRLEGFEKGADAYLAKPFHSEELIMRISKLLESRKKLQAFYLSQIGNSAQLVNEQNPENEFILKIQGIIEDNLLHQEFNVESLCVIIGISHSQLHRKLMALVGISPNKLINQIKLQKAKELLQNSNLNISQIASNSGFNDPGYFSRIFKKEFGKTPQSWRS</sequence>
<dbReference type="GO" id="GO:0043565">
    <property type="term" value="F:sequence-specific DNA binding"/>
    <property type="evidence" value="ECO:0007669"/>
    <property type="project" value="InterPro"/>
</dbReference>
<gene>
    <name evidence="17" type="ORF">DJ013_08925</name>
</gene>
<dbReference type="Pfam" id="PF00072">
    <property type="entry name" value="Response_reg"/>
    <property type="match status" value="1"/>
</dbReference>
<dbReference type="EMBL" id="CP029480">
    <property type="protein sequence ID" value="AWV98285.1"/>
    <property type="molecule type" value="Genomic_DNA"/>
</dbReference>
<proteinExistence type="predicted"/>
<dbReference type="Pfam" id="PF12833">
    <property type="entry name" value="HTH_18"/>
    <property type="match status" value="1"/>
</dbReference>
<keyword evidence="5" id="KW-0547">Nucleotide-binding</keyword>
<evidence type="ECO:0000256" key="10">
    <source>
        <dbReference type="ARBA" id="ARBA00023125"/>
    </source>
</evidence>
<dbReference type="Gene3D" id="1.10.10.60">
    <property type="entry name" value="Homeodomain-like"/>
    <property type="match status" value="1"/>
</dbReference>
<dbReference type="PRINTS" id="PR00344">
    <property type="entry name" value="BCTRLSENSOR"/>
</dbReference>
<accession>A0A2Z4GB39</accession>
<dbReference type="PANTHER" id="PTHR43547:SF2">
    <property type="entry name" value="HYBRID SIGNAL TRANSDUCTION HISTIDINE KINASE C"/>
    <property type="match status" value="1"/>
</dbReference>
<dbReference type="InterPro" id="IPR018062">
    <property type="entry name" value="HTH_AraC-typ_CS"/>
</dbReference>
<dbReference type="InterPro" id="IPR036097">
    <property type="entry name" value="HisK_dim/P_sf"/>
</dbReference>
<dbReference type="Gene3D" id="1.10.287.130">
    <property type="match status" value="1"/>
</dbReference>
<dbReference type="InterPro" id="IPR018060">
    <property type="entry name" value="HTH_AraC"/>
</dbReference>
<dbReference type="FunFam" id="3.30.565.10:FF:000037">
    <property type="entry name" value="Hybrid sensor histidine kinase/response regulator"/>
    <property type="match status" value="1"/>
</dbReference>
<dbReference type="InterPro" id="IPR003661">
    <property type="entry name" value="HisK_dim/P_dom"/>
</dbReference>
<dbReference type="SUPFAM" id="SSF55874">
    <property type="entry name" value="ATPase domain of HSP90 chaperone/DNA topoisomerase II/histidine kinase"/>
    <property type="match status" value="1"/>
</dbReference>
<evidence type="ECO:0000259" key="15">
    <source>
        <dbReference type="PROSITE" id="PS50109"/>
    </source>
</evidence>
<evidence type="ECO:0000256" key="7">
    <source>
        <dbReference type="ARBA" id="ARBA00022840"/>
    </source>
</evidence>
<dbReference type="GO" id="GO:0003700">
    <property type="term" value="F:DNA-binding transcription factor activity"/>
    <property type="evidence" value="ECO:0007669"/>
    <property type="project" value="InterPro"/>
</dbReference>
<dbReference type="InterPro" id="IPR003594">
    <property type="entry name" value="HATPase_dom"/>
</dbReference>
<dbReference type="AlphaFoldDB" id="A0A2Z4GB39"/>
<protein>
    <recommendedName>
        <fullName evidence="2">histidine kinase</fullName>
        <ecNumber evidence="2">2.7.13.3</ecNumber>
    </recommendedName>
</protein>
<evidence type="ECO:0000259" key="14">
    <source>
        <dbReference type="PROSITE" id="PS01124"/>
    </source>
</evidence>
<reference evidence="17 18" key="1">
    <citation type="submission" date="2018-05" db="EMBL/GenBank/DDBJ databases">
        <title>Complete genome sequence of Arcticibacterium luteifluviistationis SM1504T, a cytophagaceae bacterium isolated from Arctic surface seawater.</title>
        <authorList>
            <person name="Li Y."/>
            <person name="Qin Q.-L."/>
        </authorList>
    </citation>
    <scope>NUCLEOTIDE SEQUENCE [LARGE SCALE GENOMIC DNA]</scope>
    <source>
        <strain evidence="17 18">SM1504</strain>
    </source>
</reference>
<evidence type="ECO:0000256" key="9">
    <source>
        <dbReference type="ARBA" id="ARBA00023015"/>
    </source>
</evidence>
<organism evidence="17 18">
    <name type="scientific">Arcticibacterium luteifluviistationis</name>
    <dbReference type="NCBI Taxonomy" id="1784714"/>
    <lineage>
        <taxon>Bacteria</taxon>
        <taxon>Pseudomonadati</taxon>
        <taxon>Bacteroidota</taxon>
        <taxon>Cytophagia</taxon>
        <taxon>Cytophagales</taxon>
        <taxon>Leadbetterellaceae</taxon>
        <taxon>Arcticibacterium</taxon>
    </lineage>
</organism>
<evidence type="ECO:0000256" key="8">
    <source>
        <dbReference type="ARBA" id="ARBA00023012"/>
    </source>
</evidence>
<feature type="modified residue" description="4-aspartylphosphate" evidence="12">
    <location>
        <position position="710"/>
    </location>
</feature>
<dbReference type="CDD" id="cd17574">
    <property type="entry name" value="REC_OmpR"/>
    <property type="match status" value="1"/>
</dbReference>
<dbReference type="Gene3D" id="3.40.50.2300">
    <property type="match status" value="1"/>
</dbReference>
<keyword evidence="18" id="KW-1185">Reference proteome</keyword>
<evidence type="ECO:0000313" key="18">
    <source>
        <dbReference type="Proteomes" id="UP000249873"/>
    </source>
</evidence>
<dbReference type="SUPFAM" id="SSF46689">
    <property type="entry name" value="Homeodomain-like"/>
    <property type="match status" value="1"/>
</dbReference>
<dbReference type="SMART" id="SM00342">
    <property type="entry name" value="HTH_ARAC"/>
    <property type="match status" value="1"/>
</dbReference>
<dbReference type="PROSITE" id="PS01124">
    <property type="entry name" value="HTH_ARAC_FAMILY_2"/>
    <property type="match status" value="1"/>
</dbReference>
<keyword evidence="8" id="KW-0902">Two-component regulatory system</keyword>
<keyword evidence="6" id="KW-0418">Kinase</keyword>
<feature type="domain" description="Histidine kinase" evidence="15">
    <location>
        <begin position="407"/>
        <end position="629"/>
    </location>
</feature>
<dbReference type="SUPFAM" id="SSF47384">
    <property type="entry name" value="Homodimeric domain of signal transducing histidine kinase"/>
    <property type="match status" value="1"/>
</dbReference>
<dbReference type="InterPro" id="IPR036890">
    <property type="entry name" value="HATPase_C_sf"/>
</dbReference>
<dbReference type="EC" id="2.7.13.3" evidence="2"/>
<dbReference type="PROSITE" id="PS50110">
    <property type="entry name" value="RESPONSE_REGULATORY"/>
    <property type="match status" value="1"/>
</dbReference>
<keyword evidence="3 12" id="KW-0597">Phosphoprotein</keyword>
<keyword evidence="11" id="KW-0804">Transcription</keyword>